<feature type="transmembrane region" description="Helical" evidence="7">
    <location>
        <begin position="193"/>
        <end position="215"/>
    </location>
</feature>
<proteinExistence type="inferred from homology"/>
<dbReference type="PANTHER" id="PTHR43141">
    <property type="entry name" value="CYTOCHROME BD2 SUBUNIT II"/>
    <property type="match status" value="1"/>
</dbReference>
<evidence type="ECO:0000256" key="7">
    <source>
        <dbReference type="SAM" id="Phobius"/>
    </source>
</evidence>
<keyword evidence="4 7" id="KW-0812">Transmembrane</keyword>
<dbReference type="InterPro" id="IPR003317">
    <property type="entry name" value="Cyt-d_oxidase_su2"/>
</dbReference>
<feature type="transmembrane region" description="Helical" evidence="7">
    <location>
        <begin position="227"/>
        <end position="248"/>
    </location>
</feature>
<organism evidence="8 9">
    <name type="scientific">Massilia varians</name>
    <dbReference type="NCBI Taxonomy" id="457921"/>
    <lineage>
        <taxon>Bacteria</taxon>
        <taxon>Pseudomonadati</taxon>
        <taxon>Pseudomonadota</taxon>
        <taxon>Betaproteobacteria</taxon>
        <taxon>Burkholderiales</taxon>
        <taxon>Oxalobacteraceae</taxon>
        <taxon>Telluria group</taxon>
        <taxon>Massilia</taxon>
    </lineage>
</organism>
<evidence type="ECO:0000256" key="6">
    <source>
        <dbReference type="ARBA" id="ARBA00023136"/>
    </source>
</evidence>
<dbReference type="Pfam" id="PF02322">
    <property type="entry name" value="Cyt_bd_oxida_II"/>
    <property type="match status" value="1"/>
</dbReference>
<keyword evidence="5 7" id="KW-1133">Transmembrane helix</keyword>
<evidence type="ECO:0000256" key="1">
    <source>
        <dbReference type="ARBA" id="ARBA00004651"/>
    </source>
</evidence>
<protein>
    <submittedName>
        <fullName evidence="8">Cyanide insensitive terminal oxidase</fullName>
    </submittedName>
</protein>
<feature type="transmembrane region" description="Helical" evidence="7">
    <location>
        <begin position="260"/>
        <end position="282"/>
    </location>
</feature>
<comment type="subcellular location">
    <subcellularLocation>
        <location evidence="1">Cell membrane</location>
        <topology evidence="1">Multi-pass membrane protein</topology>
    </subcellularLocation>
</comment>
<keyword evidence="3" id="KW-1003">Cell membrane</keyword>
<gene>
    <name evidence="8" type="primary">cioB</name>
    <name evidence="8" type="ORF">MasN3_33170</name>
</gene>
<sequence length="335" mass="36929">MGIDTTVIWAVIIFFAVFMYVLLDGFDLGIGLLFPFTPKKRDRDTMMNTVAPVWDGNETWLVLGGEGLLAAFPVAYAIILSGLYLPLIFMLIGLVFRGVAFEFRFKAKEHERHQWDKAFIGGSVVASFFQGVSLGAFLDGIAVSGRSYAGGPLDWIALFPLLAGVGVMIAYTLLGATWLVMKTEGELQARMIQVARPFALMLLAAIVIVSIWTPWRDPAVAARWFTFPNIVFLAPVPVLVAVFIVLLLRSLKRDPHRVPFVAALALIFLGYSGMAISIWPHIVPPSISIWEAASPPSSQGFALVGTLFILPIILMYTAWSYWVFRGKVKADAGYH</sequence>
<feature type="transmembrane region" description="Helical" evidence="7">
    <location>
        <begin position="158"/>
        <end position="181"/>
    </location>
</feature>
<feature type="transmembrane region" description="Helical" evidence="7">
    <location>
        <begin position="302"/>
        <end position="324"/>
    </location>
</feature>
<reference evidence="8" key="1">
    <citation type="submission" date="2022-11" db="EMBL/GenBank/DDBJ databases">
        <title>Isolation and characterization of PLA-degrading bacterium Massilia sp. from Antarctic soil.</title>
        <authorList>
            <person name="Sato K."/>
            <person name="Gomez-Fuentes C."/>
            <person name="Ahmad S.A."/>
            <person name="Zulkharnain A."/>
        </authorList>
    </citation>
    <scope>NUCLEOTIDE SEQUENCE</scope>
    <source>
        <strain evidence="8">N-3</strain>
    </source>
</reference>
<feature type="transmembrane region" description="Helical" evidence="7">
    <location>
        <begin position="74"/>
        <end position="97"/>
    </location>
</feature>
<evidence type="ECO:0000256" key="4">
    <source>
        <dbReference type="ARBA" id="ARBA00022692"/>
    </source>
</evidence>
<evidence type="ECO:0000313" key="9">
    <source>
        <dbReference type="Proteomes" id="UP001163336"/>
    </source>
</evidence>
<dbReference type="NCBIfam" id="TIGR00203">
    <property type="entry name" value="cydB"/>
    <property type="match status" value="1"/>
</dbReference>
<dbReference type="EMBL" id="AP026966">
    <property type="protein sequence ID" value="BDT59823.1"/>
    <property type="molecule type" value="Genomic_DNA"/>
</dbReference>
<feature type="transmembrane region" description="Helical" evidence="7">
    <location>
        <begin position="118"/>
        <end position="138"/>
    </location>
</feature>
<dbReference type="PANTHER" id="PTHR43141:SF4">
    <property type="entry name" value="CYTOCHROME BD2 SUBUNIT II"/>
    <property type="match status" value="1"/>
</dbReference>
<dbReference type="PIRSF" id="PIRSF000267">
    <property type="entry name" value="Cyt_oxidse_sub2"/>
    <property type="match status" value="1"/>
</dbReference>
<evidence type="ECO:0000256" key="2">
    <source>
        <dbReference type="ARBA" id="ARBA00007543"/>
    </source>
</evidence>
<evidence type="ECO:0000256" key="3">
    <source>
        <dbReference type="ARBA" id="ARBA00022475"/>
    </source>
</evidence>
<evidence type="ECO:0000313" key="8">
    <source>
        <dbReference type="EMBL" id="BDT59823.1"/>
    </source>
</evidence>
<dbReference type="RefSeq" id="WP_281908694.1">
    <property type="nucleotide sequence ID" value="NZ_AP026966.1"/>
</dbReference>
<name>A0ABM8C9C4_9BURK</name>
<comment type="similarity">
    <text evidence="2">Belongs to the cytochrome ubiquinol oxidase subunit 2 family.</text>
</comment>
<keyword evidence="9" id="KW-1185">Reference proteome</keyword>
<feature type="transmembrane region" description="Helical" evidence="7">
    <location>
        <begin position="7"/>
        <end position="34"/>
    </location>
</feature>
<keyword evidence="6 7" id="KW-0472">Membrane</keyword>
<accession>A0ABM8C9C4</accession>
<dbReference type="Proteomes" id="UP001163336">
    <property type="component" value="Chromosome"/>
</dbReference>
<evidence type="ECO:0000256" key="5">
    <source>
        <dbReference type="ARBA" id="ARBA00022989"/>
    </source>
</evidence>